<proteinExistence type="predicted"/>
<feature type="transmembrane region" description="Helical" evidence="1">
    <location>
        <begin position="63"/>
        <end position="80"/>
    </location>
</feature>
<name>A0A381WP65_9ZZZZ</name>
<evidence type="ECO:0000313" key="2">
    <source>
        <dbReference type="EMBL" id="SVA53693.1"/>
    </source>
</evidence>
<keyword evidence="1" id="KW-0472">Membrane</keyword>
<organism evidence="2">
    <name type="scientific">marine metagenome</name>
    <dbReference type="NCBI Taxonomy" id="408172"/>
    <lineage>
        <taxon>unclassified sequences</taxon>
        <taxon>metagenomes</taxon>
        <taxon>ecological metagenomes</taxon>
    </lineage>
</organism>
<reference evidence="2" key="1">
    <citation type="submission" date="2018-05" db="EMBL/GenBank/DDBJ databases">
        <authorList>
            <person name="Lanie J.A."/>
            <person name="Ng W.-L."/>
            <person name="Kazmierczak K.M."/>
            <person name="Andrzejewski T.M."/>
            <person name="Davidsen T.M."/>
            <person name="Wayne K.J."/>
            <person name="Tettelin H."/>
            <person name="Glass J.I."/>
            <person name="Rusch D."/>
            <person name="Podicherti R."/>
            <person name="Tsui H.-C.T."/>
            <person name="Winkler M.E."/>
        </authorList>
    </citation>
    <scope>NUCLEOTIDE SEQUENCE</scope>
</reference>
<dbReference type="AlphaFoldDB" id="A0A381WP65"/>
<protein>
    <submittedName>
        <fullName evidence="2">Uncharacterized protein</fullName>
    </submittedName>
</protein>
<dbReference type="EMBL" id="UINC01012275">
    <property type="protein sequence ID" value="SVA53693.1"/>
    <property type="molecule type" value="Genomic_DNA"/>
</dbReference>
<feature type="transmembrane region" description="Helical" evidence="1">
    <location>
        <begin position="21"/>
        <end position="51"/>
    </location>
</feature>
<sequence>MLKTIKKFYNKLYRLTKQITLVLVILIVNLGEILANTIFLFIVFNGIIILIVNNNGQNMLKRIFYVIALFILSIEIVTASEDIIQFLSNKSVEYVSMSNTIWALAENETVDKTKKLEKEHKLSVTDLVRFGDGELIDRIEKELF</sequence>
<keyword evidence="1" id="KW-1133">Transmembrane helix</keyword>
<gene>
    <name evidence="2" type="ORF">METZ01_LOCUS106547</name>
</gene>
<keyword evidence="1" id="KW-0812">Transmembrane</keyword>
<evidence type="ECO:0000256" key="1">
    <source>
        <dbReference type="SAM" id="Phobius"/>
    </source>
</evidence>
<accession>A0A381WP65</accession>